<name>A0A316Z795_9BASI</name>
<dbReference type="OrthoDB" id="331600at2759"/>
<feature type="compositionally biased region" description="Low complexity" evidence="4">
    <location>
        <begin position="401"/>
        <end position="410"/>
    </location>
</feature>
<dbReference type="InterPro" id="IPR016024">
    <property type="entry name" value="ARM-type_fold"/>
</dbReference>
<feature type="compositionally biased region" description="Basic and acidic residues" evidence="4">
    <location>
        <begin position="349"/>
        <end position="373"/>
    </location>
</feature>
<evidence type="ECO:0000259" key="6">
    <source>
        <dbReference type="Pfam" id="PF12295"/>
    </source>
</evidence>
<organism evidence="7 8">
    <name type="scientific">Tilletiopsis washingtonensis</name>
    <dbReference type="NCBI Taxonomy" id="58919"/>
    <lineage>
        <taxon>Eukaryota</taxon>
        <taxon>Fungi</taxon>
        <taxon>Dikarya</taxon>
        <taxon>Basidiomycota</taxon>
        <taxon>Ustilaginomycotina</taxon>
        <taxon>Exobasidiomycetes</taxon>
        <taxon>Entylomatales</taxon>
        <taxon>Entylomatales incertae sedis</taxon>
        <taxon>Tilletiopsis</taxon>
    </lineage>
</organism>
<dbReference type="GeneID" id="37268479"/>
<keyword evidence="8" id="KW-1185">Reference proteome</keyword>
<dbReference type="SUPFAM" id="SSF48371">
    <property type="entry name" value="ARM repeat"/>
    <property type="match status" value="1"/>
</dbReference>
<feature type="region of interest" description="Disordered" evidence="4">
    <location>
        <begin position="880"/>
        <end position="940"/>
    </location>
</feature>
<dbReference type="Pfam" id="PF11935">
    <property type="entry name" value="SYMPK_PTA1_N"/>
    <property type="match status" value="1"/>
</dbReference>
<comment type="subcellular location">
    <subcellularLocation>
        <location evidence="1">Nucleus</location>
    </subcellularLocation>
</comment>
<dbReference type="InterPro" id="IPR021850">
    <property type="entry name" value="Symplekin/Pta1"/>
</dbReference>
<evidence type="ECO:0000313" key="7">
    <source>
        <dbReference type="EMBL" id="PWN97647.1"/>
    </source>
</evidence>
<feature type="compositionally biased region" description="Low complexity" evidence="4">
    <location>
        <begin position="925"/>
        <end position="940"/>
    </location>
</feature>
<sequence length="1315" mass="138542">MAAPRASSSAQAGSSMAAPGGGVAQAGPPPPDALSLLSAALSAPSPAAEDAALEQLYEVLHAAPGNIPPLFSSLIGLIPRAGPSMTTWVLRVCSLVFCRPSLNTQTKLQLAPQVPETLLHYLSSGPSPPSNTTKVAIEVFTSLYPLLFRLCCEAPQNPALARAWSAIEQLKARTAAAYDSIAPAGKAGTGVRIAVFKFWQRAVLVGTRAANDPRNMTPKHHDANLLMIPPNHPFLNVANLEQEANKYLTQLITVVFTSANCTLITAALNTLALLAKARPTLSPIVLEALTSWTPVALAGRPHHEIRNAEKTLRVLFFHFHPERNSYAGAHAQQLVDAIARQRARMEVAAREDAQRRLAAKTKADGKRKAEEGKPKRKKVRWSDFDDAGEGSDAPTPPAAAPPAAAAPAPAPAAVPKVEPVAAPGPAPVIPAGPSHPALDVSIGAQAFAAAAAQPGRANPLSMFNAASLEAHLVIELTLASLSELNPAILAEAIERTRSGIIRAASGAPPPLMGFGAAPGPPPGPPPGAPPSMPPAFAAAEQSQTNGAGGSALNPLQIDVDEDELALTGAPEPANDGPAEGSKSGAGSSSEFAALEGFVLPPPERLSEAETRGLIHDTVSNMCEMGVAGMAPRFITVEEEAAQAQAGPSVTGDADRALWATLVTRLATRAFADTSAYLGEDGAEGKGKGREVAEAEGTVGAHADAVRALMLGFVRADFQNRIAFAAQWMAEEWHCDAMARRRHAKQRDTSAAADEAPSSNYERWLSRLVQEVLPVIEGDDKALQRLLADVPSIPSSVIEVLRELCVDRTRMRVGFTILREVALVRPPSRQAASSILLDLTRSADKPTRNAAIITVRGWVGQSPALEGYVLEQAREGLRIISGPAPEKPVDAAAEGEDEQMEAKEEAAEQPVKSEASASSPPQANGASSAPASDDTAAAAADAKAEPAAPVWDEADVLRHVQLLFALCIKVPSLLDEIFAAYPSMLPSAQSAVELHIADLIKSLGPKHEGLLNCLRNFPEGADGLALCAFTVLTEKGRPGKLVNLVKKLVEERNVDPRFLVPIMPDLSKDEIKKSLPRVVTMLKSGKPEDRALIKSLFASVVVAPAAGFGSVSTNLPRVRAGSLLTAVELMVLLAHSETEIGIKATVDAVRICFGMPDIFRSEVIGAVLNQIVEEPVLPSIFMRLAMTAVSTYKSLSNYVSANLLTRLITKKVWTTPLLWDGFVLCARQTAPGSFGALIQLPKEQLSDVLRRQPVLRDGLREYLEKKAGGNKARLAEFLKILGDEPEKSDEAAAQGNLPGSGASTPMAAVGTPSAEP</sequence>
<dbReference type="Proteomes" id="UP000245946">
    <property type="component" value="Unassembled WGS sequence"/>
</dbReference>
<feature type="compositionally biased region" description="Low complexity" evidence="4">
    <location>
        <begin position="576"/>
        <end position="589"/>
    </location>
</feature>
<feature type="region of interest" description="Disordered" evidence="4">
    <location>
        <begin position="567"/>
        <end position="589"/>
    </location>
</feature>
<dbReference type="PANTHER" id="PTHR15245">
    <property type="entry name" value="SYMPLEKIN-RELATED"/>
    <property type="match status" value="1"/>
</dbReference>
<feature type="region of interest" description="Disordered" evidence="4">
    <location>
        <begin position="1285"/>
        <end position="1315"/>
    </location>
</feature>
<feature type="compositionally biased region" description="Low complexity" evidence="4">
    <location>
        <begin position="1"/>
        <end position="18"/>
    </location>
</feature>
<evidence type="ECO:0000313" key="8">
    <source>
        <dbReference type="Proteomes" id="UP000245946"/>
    </source>
</evidence>
<dbReference type="EMBL" id="KZ819294">
    <property type="protein sequence ID" value="PWN97647.1"/>
    <property type="molecule type" value="Genomic_DNA"/>
</dbReference>
<dbReference type="GO" id="GO:0006397">
    <property type="term" value="P:mRNA processing"/>
    <property type="evidence" value="ECO:0007669"/>
    <property type="project" value="UniProtKB-KW"/>
</dbReference>
<feature type="region of interest" description="Disordered" evidence="4">
    <location>
        <begin position="349"/>
        <end position="410"/>
    </location>
</feature>
<dbReference type="STRING" id="58919.A0A316Z795"/>
<evidence type="ECO:0000256" key="4">
    <source>
        <dbReference type="SAM" id="MobiDB-lite"/>
    </source>
</evidence>
<reference evidence="7 8" key="1">
    <citation type="journal article" date="2018" name="Mol. Biol. Evol.">
        <title>Broad Genomic Sampling Reveals a Smut Pathogenic Ancestry of the Fungal Clade Ustilaginomycotina.</title>
        <authorList>
            <person name="Kijpornyongpan T."/>
            <person name="Mondo S.J."/>
            <person name="Barry K."/>
            <person name="Sandor L."/>
            <person name="Lee J."/>
            <person name="Lipzen A."/>
            <person name="Pangilinan J."/>
            <person name="LaButti K."/>
            <person name="Hainaut M."/>
            <person name="Henrissat B."/>
            <person name="Grigoriev I.V."/>
            <person name="Spatafora J.W."/>
            <person name="Aime M.C."/>
        </authorList>
    </citation>
    <scope>NUCLEOTIDE SEQUENCE [LARGE SCALE GENOMIC DNA]</scope>
    <source>
        <strain evidence="7 8">MCA 4186</strain>
    </source>
</reference>
<feature type="domain" description="Symplekin C-terminal" evidence="6">
    <location>
        <begin position="1054"/>
        <end position="1249"/>
    </location>
</feature>
<protein>
    <recommendedName>
        <fullName evidence="9">Symplekin/Pta1 N-terminal domain-containing protein</fullName>
    </recommendedName>
</protein>
<dbReference type="Pfam" id="PF12295">
    <property type="entry name" value="Symplekin_C"/>
    <property type="match status" value="1"/>
</dbReference>
<feature type="domain" description="Symplekin/Pta1 N-terminal" evidence="5">
    <location>
        <begin position="131"/>
        <end position="354"/>
    </location>
</feature>
<dbReference type="InterPro" id="IPR022075">
    <property type="entry name" value="Symplekin_C"/>
</dbReference>
<feature type="region of interest" description="Disordered" evidence="4">
    <location>
        <begin position="1"/>
        <end position="31"/>
    </location>
</feature>
<dbReference type="PANTHER" id="PTHR15245:SF20">
    <property type="entry name" value="SYMPLEKIN"/>
    <property type="match status" value="1"/>
</dbReference>
<feature type="region of interest" description="Disordered" evidence="4">
    <location>
        <begin position="511"/>
        <end position="553"/>
    </location>
</feature>
<dbReference type="GO" id="GO:0005847">
    <property type="term" value="C:mRNA cleavage and polyadenylation specificity factor complex"/>
    <property type="evidence" value="ECO:0007669"/>
    <property type="project" value="TreeGrafter"/>
</dbReference>
<feature type="compositionally biased region" description="Pro residues" evidence="4">
    <location>
        <begin position="518"/>
        <end position="533"/>
    </location>
</feature>
<evidence type="ECO:0000256" key="2">
    <source>
        <dbReference type="ARBA" id="ARBA00022664"/>
    </source>
</evidence>
<proteinExistence type="predicted"/>
<dbReference type="Gene3D" id="1.25.10.10">
    <property type="entry name" value="Leucine-rich Repeat Variant"/>
    <property type="match status" value="1"/>
</dbReference>
<evidence type="ECO:0000256" key="1">
    <source>
        <dbReference type="ARBA" id="ARBA00004123"/>
    </source>
</evidence>
<dbReference type="RefSeq" id="XP_025597926.1">
    <property type="nucleotide sequence ID" value="XM_025740935.1"/>
</dbReference>
<keyword evidence="2" id="KW-0507">mRNA processing</keyword>
<keyword evidence="3" id="KW-0539">Nucleus</keyword>
<dbReference type="InterPro" id="IPR011989">
    <property type="entry name" value="ARM-like"/>
</dbReference>
<evidence type="ECO:0000256" key="3">
    <source>
        <dbReference type="ARBA" id="ARBA00023242"/>
    </source>
</evidence>
<feature type="compositionally biased region" description="Polar residues" evidence="4">
    <location>
        <begin position="914"/>
        <end position="924"/>
    </location>
</feature>
<gene>
    <name evidence="7" type="ORF">FA09DRAFT_319300</name>
</gene>
<evidence type="ECO:0008006" key="9">
    <source>
        <dbReference type="Google" id="ProtNLM"/>
    </source>
</evidence>
<evidence type="ECO:0000259" key="5">
    <source>
        <dbReference type="Pfam" id="PF11935"/>
    </source>
</evidence>
<dbReference type="InterPro" id="IPR032460">
    <property type="entry name" value="Symplekin/Pta1_N"/>
</dbReference>
<accession>A0A316Z795</accession>